<name>F6D6E4_METPW</name>
<keyword evidence="1" id="KW-0472">Membrane</keyword>
<dbReference type="InterPro" id="IPR025098">
    <property type="entry name" value="DUF4013"/>
</dbReference>
<dbReference type="KEGG" id="mew:MSWAN_2373"/>
<dbReference type="AlphaFoldDB" id="F6D6E4"/>
<dbReference type="Pfam" id="PF13197">
    <property type="entry name" value="DUF4013"/>
    <property type="match status" value="1"/>
</dbReference>
<feature type="transmembrane region" description="Helical" evidence="1">
    <location>
        <begin position="107"/>
        <end position="131"/>
    </location>
</feature>
<dbReference type="GeneID" id="10669903"/>
<dbReference type="EMBL" id="CP002772">
    <property type="protein sequence ID" value="AEG19377.1"/>
    <property type="molecule type" value="Genomic_DNA"/>
</dbReference>
<feature type="transmembrane region" description="Helical" evidence="1">
    <location>
        <begin position="162"/>
        <end position="182"/>
    </location>
</feature>
<feature type="transmembrane region" description="Helical" evidence="1">
    <location>
        <begin position="188"/>
        <end position="207"/>
    </location>
</feature>
<evidence type="ECO:0008006" key="4">
    <source>
        <dbReference type="Google" id="ProtNLM"/>
    </source>
</evidence>
<reference evidence="2 3" key="1">
    <citation type="journal article" date="2014" name="Int. J. Syst. Evol. Microbiol.">
        <title>Methanobacterium paludis sp. nov. and a novel strain of Methanobacterium lacus isolated from northern peatlands.</title>
        <authorList>
            <person name="Cadillo-Quiroz H."/>
            <person name="Brauer S.L."/>
            <person name="Goodson N."/>
            <person name="Yavitt J.B."/>
            <person name="Zinder S.H."/>
        </authorList>
    </citation>
    <scope>NUCLEOTIDE SEQUENCE [LARGE SCALE GENOMIC DNA]</scope>
    <source>
        <strain evidence="3">DSM 25820 / JCM 18151 / SWAN1</strain>
    </source>
</reference>
<dbReference type="Proteomes" id="UP000009231">
    <property type="component" value="Chromosome"/>
</dbReference>
<evidence type="ECO:0000313" key="2">
    <source>
        <dbReference type="EMBL" id="AEG19377.1"/>
    </source>
</evidence>
<gene>
    <name evidence="2" type="ordered locus">MSWAN_2373</name>
</gene>
<keyword evidence="1" id="KW-0812">Transmembrane</keyword>
<sequence>MRIDGTVSDSLKYPFSNNGRFLGLLALLLGSFLIIPAFFALGYLLRIVEHTIRGYDELPAFNDWDKMFVDGLKYIGANIIYLIVPTVILIVSLVGMILSVRSGNSQIVLYLFLLLIGLIISLLFNLVYIMALGNMAHNERFGAAFEFSTIFKFIKGIGWLTYFAYVFVFFIILGILGLFFNVSLWGRIFGLAGLVVGGILYLLFTVYRNIARSRFTGLMYLNGYFSTNTDTEADDNHEIGENQDFETV</sequence>
<organism evidence="2 3">
    <name type="scientific">Methanobacterium paludis (strain DSM 25820 / JCM 18151 / SWAN1)</name>
    <dbReference type="NCBI Taxonomy" id="868131"/>
    <lineage>
        <taxon>Archaea</taxon>
        <taxon>Methanobacteriati</taxon>
        <taxon>Methanobacteriota</taxon>
        <taxon>Methanomada group</taxon>
        <taxon>Methanobacteria</taxon>
        <taxon>Methanobacteriales</taxon>
        <taxon>Methanobacteriaceae</taxon>
        <taxon>Methanobacterium</taxon>
    </lineage>
</organism>
<protein>
    <recommendedName>
        <fullName evidence="4">DUF4013 domain-containing protein</fullName>
    </recommendedName>
</protein>
<keyword evidence="1" id="KW-1133">Transmembrane helix</keyword>
<dbReference type="STRING" id="868131.MSWAN_2373"/>
<proteinExistence type="predicted"/>
<feature type="transmembrane region" description="Helical" evidence="1">
    <location>
        <begin position="79"/>
        <end position="101"/>
    </location>
</feature>
<dbReference type="eggNOG" id="arCOG02879">
    <property type="taxonomic scope" value="Archaea"/>
</dbReference>
<dbReference type="HOGENOM" id="CLU_079270_3_0_2"/>
<dbReference type="OrthoDB" id="107590at2157"/>
<keyword evidence="3" id="KW-1185">Reference proteome</keyword>
<evidence type="ECO:0000313" key="3">
    <source>
        <dbReference type="Proteomes" id="UP000009231"/>
    </source>
</evidence>
<accession>F6D6E4</accession>
<dbReference type="RefSeq" id="WP_013826876.1">
    <property type="nucleotide sequence ID" value="NC_015574.1"/>
</dbReference>
<evidence type="ECO:0000256" key="1">
    <source>
        <dbReference type="SAM" id="Phobius"/>
    </source>
</evidence>
<feature type="transmembrane region" description="Helical" evidence="1">
    <location>
        <begin position="20"/>
        <end position="45"/>
    </location>
</feature>